<dbReference type="InterPro" id="IPR046960">
    <property type="entry name" value="PPR_At4g14850-like_plant"/>
</dbReference>
<dbReference type="InterPro" id="IPR011990">
    <property type="entry name" value="TPR-like_helical_dom_sf"/>
</dbReference>
<dbReference type="Pfam" id="PF13041">
    <property type="entry name" value="PPR_2"/>
    <property type="match status" value="3"/>
</dbReference>
<feature type="repeat" description="PPR" evidence="2">
    <location>
        <begin position="181"/>
        <end position="211"/>
    </location>
</feature>
<feature type="repeat" description="PPR" evidence="2">
    <location>
        <begin position="313"/>
        <end position="347"/>
    </location>
</feature>
<reference evidence="3" key="1">
    <citation type="journal article" date="2023" name="Plant Biotechnol. J.">
        <title>Chromosome-level wild Hevea brasiliensis genome provides new tools for genomic-assisted breeding and valuable loci to elevate rubber yield.</title>
        <authorList>
            <person name="Cheng H."/>
            <person name="Song X."/>
            <person name="Hu Y."/>
            <person name="Wu T."/>
            <person name="Yang Q."/>
            <person name="An Z."/>
            <person name="Feng S."/>
            <person name="Deng Z."/>
            <person name="Wu W."/>
            <person name="Zeng X."/>
            <person name="Tu M."/>
            <person name="Wang X."/>
            <person name="Huang H."/>
        </authorList>
    </citation>
    <scope>NUCLEOTIDE SEQUENCE</scope>
    <source>
        <strain evidence="3">MT/VB/25A 57/8</strain>
    </source>
</reference>
<dbReference type="PROSITE" id="PS51375">
    <property type="entry name" value="PPR"/>
    <property type="match status" value="4"/>
</dbReference>
<evidence type="ECO:0008006" key="5">
    <source>
        <dbReference type="Google" id="ProtNLM"/>
    </source>
</evidence>
<organism evidence="3 4">
    <name type="scientific">Hevea brasiliensis</name>
    <name type="common">Para rubber tree</name>
    <name type="synonym">Siphonia brasiliensis</name>
    <dbReference type="NCBI Taxonomy" id="3981"/>
    <lineage>
        <taxon>Eukaryota</taxon>
        <taxon>Viridiplantae</taxon>
        <taxon>Streptophyta</taxon>
        <taxon>Embryophyta</taxon>
        <taxon>Tracheophyta</taxon>
        <taxon>Spermatophyta</taxon>
        <taxon>Magnoliopsida</taxon>
        <taxon>eudicotyledons</taxon>
        <taxon>Gunneridae</taxon>
        <taxon>Pentapetalae</taxon>
        <taxon>rosids</taxon>
        <taxon>fabids</taxon>
        <taxon>Malpighiales</taxon>
        <taxon>Euphorbiaceae</taxon>
        <taxon>Crotonoideae</taxon>
        <taxon>Micrandreae</taxon>
        <taxon>Hevea</taxon>
    </lineage>
</organism>
<dbReference type="Pfam" id="PF20431">
    <property type="entry name" value="E_motif"/>
    <property type="match status" value="1"/>
</dbReference>
<dbReference type="NCBIfam" id="TIGR00756">
    <property type="entry name" value="PPR"/>
    <property type="match status" value="5"/>
</dbReference>
<dbReference type="EMBL" id="JARPOI010000009">
    <property type="protein sequence ID" value="KAJ9172771.1"/>
    <property type="molecule type" value="Genomic_DNA"/>
</dbReference>
<evidence type="ECO:0000313" key="3">
    <source>
        <dbReference type="EMBL" id="KAJ9172771.1"/>
    </source>
</evidence>
<proteinExistence type="predicted"/>
<feature type="repeat" description="PPR" evidence="2">
    <location>
        <begin position="80"/>
        <end position="114"/>
    </location>
</feature>
<dbReference type="Gene3D" id="1.25.40.10">
    <property type="entry name" value="Tetratricopeptide repeat domain"/>
    <property type="match status" value="3"/>
</dbReference>
<dbReference type="Pfam" id="PF01535">
    <property type="entry name" value="PPR"/>
    <property type="match status" value="3"/>
</dbReference>
<evidence type="ECO:0000256" key="1">
    <source>
        <dbReference type="ARBA" id="ARBA00022737"/>
    </source>
</evidence>
<dbReference type="PANTHER" id="PTHR47926">
    <property type="entry name" value="PENTATRICOPEPTIDE REPEAT-CONTAINING PROTEIN"/>
    <property type="match status" value="1"/>
</dbReference>
<dbReference type="InterPro" id="IPR002885">
    <property type="entry name" value="PPR_rpt"/>
</dbReference>
<accession>A0ABQ9LXL8</accession>
<name>A0ABQ9LXL8_HEVBR</name>
<keyword evidence="4" id="KW-1185">Reference proteome</keyword>
<protein>
    <recommendedName>
        <fullName evidence="5">Pentacotripeptide-repeat region of PRORP domain-containing protein</fullName>
    </recommendedName>
</protein>
<gene>
    <name evidence="3" type="ORF">P3X46_015980</name>
</gene>
<comment type="caution">
    <text evidence="3">The sequence shown here is derived from an EMBL/GenBank/DDBJ whole genome shotgun (WGS) entry which is preliminary data.</text>
</comment>
<sequence length="538" mass="59917">MSSLATTCHFTLDSSMSKPQSLLERCSSMEELKQIHAYMFKTGLILETISVSKLLAFSCSQYSGNLPYAHKVFDRICRPNTFMWNTMIRGYADSTKPEQALILYHQMLCDSVPHNAYTFPFLLKACSSLSALKETQQIHAHMIKLGFGSDVYATNSLLHAYVTSGFIKSAQVLFDRIPQPDVVSWNSMIDGYMKHGYIEIANQIFRDMPARNAISYTIMISGYVQAGLDKDALHLFQEMQIAGVKPDKVELASVLSACANFGALDQGRWIHAYINKNGIQVDPILGCVLIDMYAKCGSIKEAPEVFKKIGKKSVSVWTAIIYSFAIHGHGRKALYWFMQMLKAGIKPNLITFTAILTACSYAGLVDEGKSLFDSMEKVYSLSPTVEHYGCMVDLLGRAGLLKEAKDLIERMPVKPNAVIWGALLNACRIHGNIELGKQIGKFLIEVDPDHGGRHIHLANIHAAAREWDVAAEARRHMKEYGVSKIPGCSTIILDGAVHGFLAGDGSHPQMKEIYCMWYNIAEQLRQEGYKTATQKSIT</sequence>
<dbReference type="Proteomes" id="UP001174677">
    <property type="component" value="Chromosome 9"/>
</dbReference>
<evidence type="ECO:0000256" key="2">
    <source>
        <dbReference type="PROSITE-ProRule" id="PRU00708"/>
    </source>
</evidence>
<dbReference type="InterPro" id="IPR046848">
    <property type="entry name" value="E_motif"/>
</dbReference>
<dbReference type="PANTHER" id="PTHR47926:SF463">
    <property type="entry name" value="PENTATRICOPEPTIDE REPEAT-CONTAINING PROTEIN"/>
    <property type="match status" value="1"/>
</dbReference>
<evidence type="ECO:0000313" key="4">
    <source>
        <dbReference type="Proteomes" id="UP001174677"/>
    </source>
</evidence>
<feature type="repeat" description="PPR" evidence="2">
    <location>
        <begin position="212"/>
        <end position="246"/>
    </location>
</feature>
<keyword evidence="1" id="KW-0677">Repeat</keyword>